<sequence length="123" mass="13822">MRCVKLQYMRVSLLRGKASAAKTLSRVMVPVVAVAVATMLMGQILAFASVFLFLHGNFRMKVRIGQGYVLGFFRVEECCVYGLPLSRFAELENRNLALRQTCDPARAKLYGKALKFSVAEKQR</sequence>
<dbReference type="AlphaFoldDB" id="A0A5J4Z9S3"/>
<evidence type="ECO:0000256" key="1">
    <source>
        <dbReference type="SAM" id="Phobius"/>
    </source>
</evidence>
<feature type="transmembrane region" description="Helical" evidence="1">
    <location>
        <begin position="27"/>
        <end position="54"/>
    </location>
</feature>
<keyword evidence="3" id="KW-1185">Reference proteome</keyword>
<evidence type="ECO:0000313" key="3">
    <source>
        <dbReference type="Proteomes" id="UP000324585"/>
    </source>
</evidence>
<accession>A0A5J4Z9S3</accession>
<protein>
    <submittedName>
        <fullName evidence="2">Uncharacterized protein</fullName>
    </submittedName>
</protein>
<dbReference type="EMBL" id="VRMN01000001">
    <property type="protein sequence ID" value="KAA8499387.1"/>
    <property type="molecule type" value="Genomic_DNA"/>
</dbReference>
<keyword evidence="1" id="KW-0812">Transmembrane</keyword>
<organism evidence="2 3">
    <name type="scientific">Porphyridium purpureum</name>
    <name type="common">Red alga</name>
    <name type="synonym">Porphyridium cruentum</name>
    <dbReference type="NCBI Taxonomy" id="35688"/>
    <lineage>
        <taxon>Eukaryota</taxon>
        <taxon>Rhodophyta</taxon>
        <taxon>Bangiophyceae</taxon>
        <taxon>Porphyridiales</taxon>
        <taxon>Porphyridiaceae</taxon>
        <taxon>Porphyridium</taxon>
    </lineage>
</organism>
<proteinExistence type="predicted"/>
<keyword evidence="1" id="KW-1133">Transmembrane helix</keyword>
<reference evidence="3" key="1">
    <citation type="journal article" date="2019" name="Nat. Commun.">
        <title>Expansion of phycobilisome linker gene families in mesophilic red algae.</title>
        <authorList>
            <person name="Lee J."/>
            <person name="Kim D."/>
            <person name="Bhattacharya D."/>
            <person name="Yoon H.S."/>
        </authorList>
    </citation>
    <scope>NUCLEOTIDE SEQUENCE [LARGE SCALE GENOMIC DNA]</scope>
    <source>
        <strain evidence="3">CCMP 1328</strain>
    </source>
</reference>
<name>A0A5J4Z9S3_PORPP</name>
<comment type="caution">
    <text evidence="2">The sequence shown here is derived from an EMBL/GenBank/DDBJ whole genome shotgun (WGS) entry which is preliminary data.</text>
</comment>
<keyword evidence="1" id="KW-0472">Membrane</keyword>
<gene>
    <name evidence="2" type="ORF">FVE85_6972</name>
</gene>
<evidence type="ECO:0000313" key="2">
    <source>
        <dbReference type="EMBL" id="KAA8499387.1"/>
    </source>
</evidence>
<dbReference type="Proteomes" id="UP000324585">
    <property type="component" value="Unassembled WGS sequence"/>
</dbReference>